<evidence type="ECO:0008006" key="4">
    <source>
        <dbReference type="Google" id="ProtNLM"/>
    </source>
</evidence>
<dbReference type="Proteomes" id="UP001161391">
    <property type="component" value="Unassembled WGS sequence"/>
</dbReference>
<keyword evidence="3" id="KW-1185">Reference proteome</keyword>
<name>A0ABQ5VAC0_9PROT</name>
<reference evidence="2" key="1">
    <citation type="journal article" date="2014" name="Int. J. Syst. Evol. Microbiol.">
        <title>Complete genome of a new Firmicutes species belonging to the dominant human colonic microbiota ('Ruminococcus bicirculans') reveals two chromosomes and a selective capacity to utilize plant glucans.</title>
        <authorList>
            <consortium name="NISC Comparative Sequencing Program"/>
            <person name="Wegmann U."/>
            <person name="Louis P."/>
            <person name="Goesmann A."/>
            <person name="Henrissat B."/>
            <person name="Duncan S.H."/>
            <person name="Flint H.J."/>
        </authorList>
    </citation>
    <scope>NUCLEOTIDE SEQUENCE</scope>
    <source>
        <strain evidence="2">NBRC 108219</strain>
    </source>
</reference>
<comment type="caution">
    <text evidence="2">The sequence shown here is derived from an EMBL/GenBank/DDBJ whole genome shotgun (WGS) entry which is preliminary data.</text>
</comment>
<keyword evidence="1" id="KW-0812">Transmembrane</keyword>
<evidence type="ECO:0000256" key="1">
    <source>
        <dbReference type="SAM" id="Phobius"/>
    </source>
</evidence>
<protein>
    <recommendedName>
        <fullName evidence="4">EamA domain-containing protein</fullName>
    </recommendedName>
</protein>
<keyword evidence="1" id="KW-0472">Membrane</keyword>
<feature type="transmembrane region" description="Helical" evidence="1">
    <location>
        <begin position="115"/>
        <end position="134"/>
    </location>
</feature>
<feature type="transmembrane region" description="Helical" evidence="1">
    <location>
        <begin position="45"/>
        <end position="65"/>
    </location>
</feature>
<feature type="transmembrane region" description="Helical" evidence="1">
    <location>
        <begin position="77"/>
        <end position="95"/>
    </location>
</feature>
<gene>
    <name evidence="2" type="ORF">GCM10007853_18690</name>
</gene>
<evidence type="ECO:0000313" key="2">
    <source>
        <dbReference type="EMBL" id="GLQ23995.1"/>
    </source>
</evidence>
<evidence type="ECO:0000313" key="3">
    <source>
        <dbReference type="Proteomes" id="UP001161391"/>
    </source>
</evidence>
<proteinExistence type="predicted"/>
<accession>A0ABQ5VAC0</accession>
<organism evidence="2 3">
    <name type="scientific">Algimonas ampicilliniresistens</name>
    <dbReference type="NCBI Taxonomy" id="1298735"/>
    <lineage>
        <taxon>Bacteria</taxon>
        <taxon>Pseudomonadati</taxon>
        <taxon>Pseudomonadota</taxon>
        <taxon>Alphaproteobacteria</taxon>
        <taxon>Maricaulales</taxon>
        <taxon>Robiginitomaculaceae</taxon>
        <taxon>Algimonas</taxon>
    </lineage>
</organism>
<dbReference type="RefSeq" id="WP_284389984.1">
    <property type="nucleotide sequence ID" value="NZ_BSNK01000002.1"/>
</dbReference>
<keyword evidence="1" id="KW-1133">Transmembrane helix</keyword>
<reference evidence="2" key="2">
    <citation type="submission" date="2023-01" db="EMBL/GenBank/DDBJ databases">
        <title>Draft genome sequence of Algimonas ampicilliniresistens strain NBRC 108219.</title>
        <authorList>
            <person name="Sun Q."/>
            <person name="Mori K."/>
        </authorList>
    </citation>
    <scope>NUCLEOTIDE SEQUENCE</scope>
    <source>
        <strain evidence="2">NBRC 108219</strain>
    </source>
</reference>
<sequence length="164" mass="17434">MFSLARLSQRTLFTGLMSGLATLFGSSLAARRIVGQADVLTDVIKIGGVIAVGTVVLSFIFWTVTHWRRKGSVRAPIRGAIAGLLTALCVIPLPVFAWKLKSDVLAAYANDQTHLIAAFFEALPAAIGTGLLTFEVMTKASLIAMVLSVGLGYSVSRWGPDRAV</sequence>
<dbReference type="EMBL" id="BSNK01000002">
    <property type="protein sequence ID" value="GLQ23995.1"/>
    <property type="molecule type" value="Genomic_DNA"/>
</dbReference>